<comment type="similarity">
    <text evidence="1 4">Belongs to the universal ribosomal protein uL30 family.</text>
</comment>
<sequence>MQAIVQLRGEVNMSQDVRDTLKMLNLHSTNHVTFVPETDTYRGMITKVNDYVAFGEPSVETVATLLSRRGEPAEGDGDVDDAWVADNTDYADVDALAEALVAEETTLRDEGLAPVVRLHPPRGGHDGIKHPVVEGGQLGTHETEDIDALLEAMR</sequence>
<dbReference type="OrthoDB" id="6379at2157"/>
<dbReference type="SUPFAM" id="SSF55129">
    <property type="entry name" value="Ribosomal protein L30p/L7e"/>
    <property type="match status" value="1"/>
</dbReference>
<dbReference type="NCBIfam" id="TIGR01309">
    <property type="entry name" value="uL30_arch"/>
    <property type="match status" value="1"/>
</dbReference>
<gene>
    <name evidence="6" type="primary">rpmD</name>
    <name evidence="4" type="synonym">rpl30</name>
    <name evidence="6" type="ORF">EWF95_07870</name>
</gene>
<proteinExistence type="inferred from homology"/>
<dbReference type="InterPro" id="IPR005997">
    <property type="entry name" value="Ribosomal_uL30_arc"/>
</dbReference>
<dbReference type="GO" id="GO:0003735">
    <property type="term" value="F:structural constituent of ribosome"/>
    <property type="evidence" value="ECO:0007669"/>
    <property type="project" value="UniProtKB-UniRule"/>
</dbReference>
<protein>
    <recommendedName>
        <fullName evidence="4">Large ribosomal subunit protein uL30</fullName>
    </recommendedName>
</protein>
<dbReference type="HAMAP" id="MF_01371_A">
    <property type="entry name" value="Ribosomal_uL30_A"/>
    <property type="match status" value="1"/>
</dbReference>
<dbReference type="Gene3D" id="1.10.15.30">
    <property type="match status" value="1"/>
</dbReference>
<keyword evidence="7" id="KW-1185">Reference proteome</keyword>
<dbReference type="PANTHER" id="PTHR11524:SF16">
    <property type="entry name" value="LARGE RIBOSOMAL SUBUNIT PROTEIN UL30"/>
    <property type="match status" value="1"/>
</dbReference>
<comment type="caution">
    <text evidence="6">The sequence shown here is derived from an EMBL/GenBank/DDBJ whole genome shotgun (WGS) entry which is preliminary data.</text>
</comment>
<evidence type="ECO:0000313" key="6">
    <source>
        <dbReference type="EMBL" id="TQQ80397.1"/>
    </source>
</evidence>
<dbReference type="GO" id="GO:0022625">
    <property type="term" value="C:cytosolic large ribosomal subunit"/>
    <property type="evidence" value="ECO:0007669"/>
    <property type="project" value="UniProtKB-UniRule"/>
</dbReference>
<dbReference type="GO" id="GO:0000463">
    <property type="term" value="P:maturation of LSU-rRNA from tricistronic rRNA transcript (SSU-rRNA, 5.8S rRNA, LSU-rRNA)"/>
    <property type="evidence" value="ECO:0007669"/>
    <property type="project" value="TreeGrafter"/>
</dbReference>
<dbReference type="Gene3D" id="3.30.1390.20">
    <property type="entry name" value="Ribosomal protein L30, ferredoxin-like fold domain"/>
    <property type="match status" value="1"/>
</dbReference>
<evidence type="ECO:0000259" key="5">
    <source>
        <dbReference type="Pfam" id="PF00327"/>
    </source>
</evidence>
<dbReference type="EMBL" id="SESI01000002">
    <property type="protein sequence ID" value="TQQ80397.1"/>
    <property type="molecule type" value="Genomic_DNA"/>
</dbReference>
<evidence type="ECO:0000313" key="7">
    <source>
        <dbReference type="Proteomes" id="UP000315385"/>
    </source>
</evidence>
<organism evidence="6 7">
    <name type="scientific">Halonotius roseus</name>
    <dbReference type="NCBI Taxonomy" id="2511997"/>
    <lineage>
        <taxon>Archaea</taxon>
        <taxon>Methanobacteriati</taxon>
        <taxon>Methanobacteriota</taxon>
        <taxon>Stenosarchaea group</taxon>
        <taxon>Halobacteria</taxon>
        <taxon>Halobacteriales</taxon>
        <taxon>Haloferacaceae</taxon>
        <taxon>Halonotius</taxon>
    </lineage>
</organism>
<evidence type="ECO:0000256" key="3">
    <source>
        <dbReference type="ARBA" id="ARBA00023274"/>
    </source>
</evidence>
<dbReference type="InterPro" id="IPR036919">
    <property type="entry name" value="Ribo_uL30_ferredoxin-like_sf"/>
</dbReference>
<keyword evidence="3 4" id="KW-0687">Ribonucleoprotein</keyword>
<dbReference type="GO" id="GO:0006412">
    <property type="term" value="P:translation"/>
    <property type="evidence" value="ECO:0007669"/>
    <property type="project" value="UniProtKB-UniRule"/>
</dbReference>
<dbReference type="InterPro" id="IPR035808">
    <property type="entry name" value="Ribosomal_uL30_euk_arc"/>
</dbReference>
<evidence type="ECO:0000256" key="2">
    <source>
        <dbReference type="ARBA" id="ARBA00022980"/>
    </source>
</evidence>
<comment type="subunit">
    <text evidence="4">Part of the 50S ribosomal subunit.</text>
</comment>
<dbReference type="CDD" id="cd01657">
    <property type="entry name" value="Ribosomal_L7_archeal_euk"/>
    <property type="match status" value="1"/>
</dbReference>
<dbReference type="PANTHER" id="PTHR11524">
    <property type="entry name" value="60S RIBOSOMAL PROTEIN L7"/>
    <property type="match status" value="1"/>
</dbReference>
<dbReference type="Proteomes" id="UP000315385">
    <property type="component" value="Unassembled WGS sequence"/>
</dbReference>
<dbReference type="NCBIfam" id="NF004711">
    <property type="entry name" value="PRK06049.1"/>
    <property type="match status" value="1"/>
</dbReference>
<evidence type="ECO:0000256" key="1">
    <source>
        <dbReference type="ARBA" id="ARBA00007594"/>
    </source>
</evidence>
<dbReference type="Pfam" id="PF00327">
    <property type="entry name" value="Ribosomal_L30"/>
    <property type="match status" value="1"/>
</dbReference>
<name>A0A544QNA1_9EURY</name>
<dbReference type="AlphaFoldDB" id="A0A544QNA1"/>
<feature type="domain" description="Large ribosomal subunit protein uL30-like ferredoxin-like fold" evidence="5">
    <location>
        <begin position="3"/>
        <end position="52"/>
    </location>
</feature>
<reference evidence="6 7" key="1">
    <citation type="submission" date="2019-02" db="EMBL/GenBank/DDBJ databases">
        <title>Halonotius sp. a new haloqrchaeon isolated from saline water.</title>
        <authorList>
            <person name="Duran-Viseras A."/>
            <person name="Sanchez-Porro C."/>
            <person name="Ventosa A."/>
        </authorList>
    </citation>
    <scope>NUCLEOTIDE SEQUENCE [LARGE SCALE GENOMIC DNA]</scope>
    <source>
        <strain evidence="6 7">F9-27</strain>
    </source>
</reference>
<evidence type="ECO:0000256" key="4">
    <source>
        <dbReference type="HAMAP-Rule" id="MF_01371"/>
    </source>
</evidence>
<dbReference type="InterPro" id="IPR016082">
    <property type="entry name" value="Ribosomal_uL30_ferredoxin-like"/>
</dbReference>
<keyword evidence="2 4" id="KW-0689">Ribosomal protein</keyword>
<dbReference type="GO" id="GO:0003723">
    <property type="term" value="F:RNA binding"/>
    <property type="evidence" value="ECO:0007669"/>
    <property type="project" value="TreeGrafter"/>
</dbReference>
<dbReference type="InterPro" id="IPR039699">
    <property type="entry name" value="Ribosomal_uL30"/>
</dbReference>
<accession>A0A544QNA1</accession>
<dbReference type="RefSeq" id="WP_142443516.1">
    <property type="nucleotide sequence ID" value="NZ_SESI01000002.1"/>
</dbReference>